<keyword evidence="5 11" id="KW-0597">Phosphoprotein</keyword>
<dbReference type="SUPFAM" id="SSF52172">
    <property type="entry name" value="CheY-like"/>
    <property type="match status" value="1"/>
</dbReference>
<dbReference type="Gene3D" id="1.10.287.130">
    <property type="match status" value="1"/>
</dbReference>
<evidence type="ECO:0000313" key="15">
    <source>
        <dbReference type="Proteomes" id="UP000886883"/>
    </source>
</evidence>
<dbReference type="GO" id="GO:0000155">
    <property type="term" value="F:phosphorelay sensor kinase activity"/>
    <property type="evidence" value="ECO:0007669"/>
    <property type="project" value="InterPro"/>
</dbReference>
<dbReference type="Proteomes" id="UP000886883">
    <property type="component" value="Unassembled WGS sequence"/>
</dbReference>
<evidence type="ECO:0000259" key="13">
    <source>
        <dbReference type="PROSITE" id="PS50110"/>
    </source>
</evidence>
<feature type="domain" description="Response regulatory" evidence="13">
    <location>
        <begin position="731"/>
        <end position="851"/>
    </location>
</feature>
<dbReference type="GO" id="GO:0005886">
    <property type="term" value="C:plasma membrane"/>
    <property type="evidence" value="ECO:0007669"/>
    <property type="project" value="TreeGrafter"/>
</dbReference>
<keyword evidence="8" id="KW-0902">Two-component regulatory system</keyword>
<dbReference type="CDD" id="cd00082">
    <property type="entry name" value="HisKA"/>
    <property type="match status" value="1"/>
</dbReference>
<evidence type="ECO:0000256" key="1">
    <source>
        <dbReference type="ARBA" id="ARBA00000085"/>
    </source>
</evidence>
<dbReference type="InterPro" id="IPR036890">
    <property type="entry name" value="HATPase_C_sf"/>
</dbReference>
<accession>A0A9D2SES3</accession>
<reference evidence="14" key="1">
    <citation type="journal article" date="2021" name="PeerJ">
        <title>Extensive microbial diversity within the chicken gut microbiome revealed by metagenomics and culture.</title>
        <authorList>
            <person name="Gilroy R."/>
            <person name="Ravi A."/>
            <person name="Getino M."/>
            <person name="Pursley I."/>
            <person name="Horton D.L."/>
            <person name="Alikhan N.F."/>
            <person name="Baker D."/>
            <person name="Gharbi K."/>
            <person name="Hall N."/>
            <person name="Watson M."/>
            <person name="Adriaenssens E.M."/>
            <person name="Foster-Nyarko E."/>
            <person name="Jarju S."/>
            <person name="Secka A."/>
            <person name="Antonio M."/>
            <person name="Oren A."/>
            <person name="Chaudhuri R.R."/>
            <person name="La Ragione R."/>
            <person name="Hildebrand F."/>
            <person name="Pallen M.J."/>
        </authorList>
    </citation>
    <scope>NUCLEOTIDE SEQUENCE</scope>
    <source>
        <strain evidence="14">USAMLcec3-2134</strain>
    </source>
</reference>
<feature type="modified residue" description="4-aspartylphosphate" evidence="11">
    <location>
        <position position="783"/>
    </location>
</feature>
<evidence type="ECO:0000256" key="2">
    <source>
        <dbReference type="ARBA" id="ARBA00006402"/>
    </source>
</evidence>
<dbReference type="Gene3D" id="3.30.565.10">
    <property type="entry name" value="Histidine kinase-like ATPase, C-terminal domain"/>
    <property type="match status" value="1"/>
</dbReference>
<protein>
    <recommendedName>
        <fullName evidence="10">Circadian input-output histidine kinase CikA</fullName>
        <ecNumber evidence="3">2.7.13.3</ecNumber>
    </recommendedName>
    <alternativeName>
        <fullName evidence="4">Stage 0 sporulation protein A homolog</fullName>
    </alternativeName>
</protein>
<sequence length="856" mass="97113">MKTMRKTNKGKSGSGKVRRAFVKVRLYVVIFLFLLALGLNSYAILRRSLLQNAQELGTSLARGYAAEESSNLVVFATLISFGTLNLNQLIHEESRSTQEQILWLQEYFKRLQAVVGENVIDPYAVVDGQIVAANPWEGDEDYEYERADWYRMATEADGEIIFTDVYTDVIYGRSVLTIAQESPSTGVVIAFDIFPENFQLESDVLSLPEGFSLYMCDKNGTLVWCETNLEEHSPEEIQNYVRELAQMGQRGELDEYDVFVQSPDLDKRAAYYHEMSNGWQVILTVPYDTLLGSLERFSTAFFFIMLAGLIAIVFIAWRDLRLNGQIERTNETIRVLGNSYYALYRVNCARETYEMIKGSDYVRSRIPQTGSYEQLCRVMSEVIEKDALKEFMECFSLESIQRLVKNRVKDFGGDFRRRFGDTYHWVNIRVLFDESLLPEEAVLCFREVDQEKKLQFEERSLLENALENARNSEKTKQAFFSNMSHDMRTPLNAITSLAELAQTNIGDQEKVADYLAKIRFSSGQLLNLVNDILDMSRLEQGKIALDYREFNLRRSLEDITAAFRLQAEREEKRFSTDFEIHNERILGDNFRISQILNNLLSNAFKFTGKGGEISLQVKEFESMGSVKYQFVVRDTGLGMSEEFLPHLFEPYARETRFTAQKISGTGLGMSIVENLVKQMSGQIDVKSRLGEGTEFTVTVPFAVAEEKENADKAACGDAAGKEEVFSLEGRKVLLAEDNLINMEIATEILTMHGVEVIPAENGLEALEAFQASAPFSIDAILMDMQMPQMDGCEATRRIRSLHRPDSGLPIIAVTANAFAEDIAETSKAGMDAHISKPIDFNILCRTLETLISGKRP</sequence>
<dbReference type="InterPro" id="IPR003661">
    <property type="entry name" value="HisK_dim/P_dom"/>
</dbReference>
<dbReference type="SMART" id="SM00388">
    <property type="entry name" value="HisKA"/>
    <property type="match status" value="1"/>
</dbReference>
<evidence type="ECO:0000256" key="9">
    <source>
        <dbReference type="ARBA" id="ARBA00024867"/>
    </source>
</evidence>
<comment type="function">
    <text evidence="9">May play the central regulatory role in sporulation. It may be an element of the effector pathway responsible for the activation of sporulation genes in response to nutritional stress. Spo0A may act in concert with spo0H (a sigma factor) to control the expression of some genes that are critical to the sporulation process.</text>
</comment>
<dbReference type="InterPro" id="IPR003594">
    <property type="entry name" value="HATPase_dom"/>
</dbReference>
<dbReference type="Pfam" id="PF00512">
    <property type="entry name" value="HisKA"/>
    <property type="match status" value="1"/>
</dbReference>
<evidence type="ECO:0000256" key="10">
    <source>
        <dbReference type="ARBA" id="ARBA00074306"/>
    </source>
</evidence>
<dbReference type="Gene3D" id="3.30.450.20">
    <property type="entry name" value="PAS domain"/>
    <property type="match status" value="1"/>
</dbReference>
<keyword evidence="7" id="KW-0418">Kinase</keyword>
<keyword evidence="6" id="KW-0808">Transferase</keyword>
<dbReference type="Pfam" id="PF02518">
    <property type="entry name" value="HATPase_c"/>
    <property type="match status" value="1"/>
</dbReference>
<gene>
    <name evidence="14" type="ORF">H9763_12530</name>
</gene>
<evidence type="ECO:0000256" key="5">
    <source>
        <dbReference type="ARBA" id="ARBA00022553"/>
    </source>
</evidence>
<dbReference type="CDD" id="cd17546">
    <property type="entry name" value="REC_hyHK_CKI1_RcsC-like"/>
    <property type="match status" value="1"/>
</dbReference>
<reference evidence="14" key="2">
    <citation type="submission" date="2021-04" db="EMBL/GenBank/DDBJ databases">
        <authorList>
            <person name="Gilroy R."/>
        </authorList>
    </citation>
    <scope>NUCLEOTIDE SEQUENCE</scope>
    <source>
        <strain evidence="14">USAMLcec3-2134</strain>
    </source>
</reference>
<dbReference type="SMART" id="SM00387">
    <property type="entry name" value="HATPase_c"/>
    <property type="match status" value="1"/>
</dbReference>
<feature type="domain" description="Histidine kinase" evidence="12">
    <location>
        <begin position="482"/>
        <end position="703"/>
    </location>
</feature>
<dbReference type="SMART" id="SM00448">
    <property type="entry name" value="REC"/>
    <property type="match status" value="1"/>
</dbReference>
<organism evidence="14 15">
    <name type="scientific">Candidatus Eisenbergiella merdigallinarum</name>
    <dbReference type="NCBI Taxonomy" id="2838552"/>
    <lineage>
        <taxon>Bacteria</taxon>
        <taxon>Bacillati</taxon>
        <taxon>Bacillota</taxon>
        <taxon>Clostridia</taxon>
        <taxon>Lachnospirales</taxon>
        <taxon>Lachnospiraceae</taxon>
        <taxon>Eisenbergiella</taxon>
    </lineage>
</organism>
<dbReference type="InterPro" id="IPR001789">
    <property type="entry name" value="Sig_transdc_resp-reg_receiver"/>
</dbReference>
<evidence type="ECO:0000256" key="11">
    <source>
        <dbReference type="PROSITE-ProRule" id="PRU00169"/>
    </source>
</evidence>
<dbReference type="SUPFAM" id="SSF55874">
    <property type="entry name" value="ATPase domain of HSP90 chaperone/DNA topoisomerase II/histidine kinase"/>
    <property type="match status" value="1"/>
</dbReference>
<dbReference type="InterPro" id="IPR011006">
    <property type="entry name" value="CheY-like_superfamily"/>
</dbReference>
<evidence type="ECO:0000256" key="6">
    <source>
        <dbReference type="ARBA" id="ARBA00022679"/>
    </source>
</evidence>
<proteinExistence type="inferred from homology"/>
<dbReference type="Pfam" id="PF00072">
    <property type="entry name" value="Response_reg"/>
    <property type="match status" value="1"/>
</dbReference>
<comment type="caution">
    <text evidence="14">The sequence shown here is derived from an EMBL/GenBank/DDBJ whole genome shotgun (WGS) entry which is preliminary data.</text>
</comment>
<name>A0A9D2SES3_9FIRM</name>
<dbReference type="EMBL" id="DWXE01000046">
    <property type="protein sequence ID" value="HJB92273.1"/>
    <property type="molecule type" value="Genomic_DNA"/>
</dbReference>
<dbReference type="AlphaFoldDB" id="A0A9D2SES3"/>
<dbReference type="FunFam" id="3.30.565.10:FF:000010">
    <property type="entry name" value="Sensor histidine kinase RcsC"/>
    <property type="match status" value="1"/>
</dbReference>
<dbReference type="GO" id="GO:0009927">
    <property type="term" value="F:histidine phosphotransfer kinase activity"/>
    <property type="evidence" value="ECO:0007669"/>
    <property type="project" value="TreeGrafter"/>
</dbReference>
<dbReference type="InterPro" id="IPR004358">
    <property type="entry name" value="Sig_transdc_His_kin-like_C"/>
</dbReference>
<dbReference type="PRINTS" id="PR00344">
    <property type="entry name" value="BCTRLSENSOR"/>
</dbReference>
<dbReference type="InterPro" id="IPR005467">
    <property type="entry name" value="His_kinase_dom"/>
</dbReference>
<evidence type="ECO:0000256" key="7">
    <source>
        <dbReference type="ARBA" id="ARBA00022777"/>
    </source>
</evidence>
<dbReference type="EC" id="2.7.13.3" evidence="3"/>
<dbReference type="PROSITE" id="PS50110">
    <property type="entry name" value="RESPONSE_REGULATORY"/>
    <property type="match status" value="1"/>
</dbReference>
<dbReference type="SUPFAM" id="SSF47384">
    <property type="entry name" value="Homodimeric domain of signal transducing histidine kinase"/>
    <property type="match status" value="1"/>
</dbReference>
<dbReference type="CDD" id="cd18773">
    <property type="entry name" value="PDC1_HK_sensor"/>
    <property type="match status" value="1"/>
</dbReference>
<evidence type="ECO:0000313" key="14">
    <source>
        <dbReference type="EMBL" id="HJB92273.1"/>
    </source>
</evidence>
<comment type="catalytic activity">
    <reaction evidence="1">
        <text>ATP + protein L-histidine = ADP + protein N-phospho-L-histidine.</text>
        <dbReference type="EC" id="2.7.13.3"/>
    </reaction>
</comment>
<evidence type="ECO:0000259" key="12">
    <source>
        <dbReference type="PROSITE" id="PS50109"/>
    </source>
</evidence>
<evidence type="ECO:0000256" key="3">
    <source>
        <dbReference type="ARBA" id="ARBA00012438"/>
    </source>
</evidence>
<dbReference type="Gene3D" id="3.40.50.2300">
    <property type="match status" value="1"/>
</dbReference>
<dbReference type="InterPro" id="IPR036097">
    <property type="entry name" value="HisK_dim/P_sf"/>
</dbReference>
<evidence type="ECO:0000256" key="8">
    <source>
        <dbReference type="ARBA" id="ARBA00023012"/>
    </source>
</evidence>
<comment type="similarity">
    <text evidence="2">In the N-terminal section; belongs to the phytochrome family.</text>
</comment>
<dbReference type="PROSITE" id="PS50109">
    <property type="entry name" value="HIS_KIN"/>
    <property type="match status" value="1"/>
</dbReference>
<evidence type="ECO:0000256" key="4">
    <source>
        <dbReference type="ARBA" id="ARBA00018672"/>
    </source>
</evidence>
<dbReference type="PANTHER" id="PTHR43047">
    <property type="entry name" value="TWO-COMPONENT HISTIDINE PROTEIN KINASE"/>
    <property type="match status" value="1"/>
</dbReference>
<dbReference type="PANTHER" id="PTHR43047:SF66">
    <property type="entry name" value="HISKA"/>
    <property type="match status" value="1"/>
</dbReference>